<evidence type="ECO:0000256" key="6">
    <source>
        <dbReference type="ARBA" id="ARBA00022990"/>
    </source>
</evidence>
<dbReference type="RefSeq" id="XP_042560070.1">
    <property type="nucleotide sequence ID" value="XM_042704136.1"/>
</dbReference>
<dbReference type="SMART" id="SM00462">
    <property type="entry name" value="PTB"/>
    <property type="match status" value="1"/>
</dbReference>
<dbReference type="GO" id="GO:0048471">
    <property type="term" value="C:perinuclear region of cytoplasm"/>
    <property type="evidence" value="ECO:0007669"/>
    <property type="project" value="UniProtKB-SubCell"/>
</dbReference>
<keyword evidence="15" id="KW-1185">Reference proteome</keyword>
<keyword evidence="2" id="KW-0813">Transport</keyword>
<dbReference type="InterPro" id="IPR001478">
    <property type="entry name" value="PDZ"/>
</dbReference>
<dbReference type="Pfam" id="PF00640">
    <property type="entry name" value="PID"/>
    <property type="match status" value="1"/>
</dbReference>
<dbReference type="CDD" id="cd01208">
    <property type="entry name" value="PTB_X11"/>
    <property type="match status" value="1"/>
</dbReference>
<dbReference type="PANTHER" id="PTHR12345">
    <property type="entry name" value="SYNTENIN RELATED"/>
    <property type="match status" value="1"/>
</dbReference>
<name>A0A8M1KC59_CLUHA</name>
<dbReference type="PROSITE" id="PS01179">
    <property type="entry name" value="PID"/>
    <property type="match status" value="1"/>
</dbReference>
<feature type="compositionally biased region" description="Low complexity" evidence="12">
    <location>
        <begin position="1"/>
        <end position="16"/>
    </location>
</feature>
<evidence type="ECO:0000256" key="2">
    <source>
        <dbReference type="ARBA" id="ARBA00022448"/>
    </source>
</evidence>
<proteinExistence type="predicted"/>
<evidence type="ECO:0000313" key="15">
    <source>
        <dbReference type="Proteomes" id="UP000515152"/>
    </source>
</evidence>
<feature type="region of interest" description="Disordered" evidence="12">
    <location>
        <begin position="1"/>
        <end position="25"/>
    </location>
</feature>
<dbReference type="GO" id="GO:0007268">
    <property type="term" value="P:chemical synaptic transmission"/>
    <property type="evidence" value="ECO:0007669"/>
    <property type="project" value="TreeGrafter"/>
</dbReference>
<protein>
    <recommendedName>
        <fullName evidence="8">Amyloid-beta A4 precursor protein-binding family A member 3</fullName>
    </recommendedName>
    <alternativeName>
        <fullName evidence="10">Adapter protein X11gamma</fullName>
    </alternativeName>
    <alternativeName>
        <fullName evidence="9">Neuron-specific X11L2 protein</fullName>
    </alternativeName>
    <alternativeName>
        <fullName evidence="11">Neuronal Munc18-1-interacting protein 3</fullName>
    </alternativeName>
</protein>
<evidence type="ECO:0000256" key="12">
    <source>
        <dbReference type="SAM" id="MobiDB-lite"/>
    </source>
</evidence>
<evidence type="ECO:0000256" key="8">
    <source>
        <dbReference type="ARBA" id="ARBA00067675"/>
    </source>
</evidence>
<dbReference type="FunFam" id="2.30.29.30:FF:000222">
    <property type="entry name" value="amyloid beta A4 precursor protein-binding family A member 3"/>
    <property type="match status" value="1"/>
</dbReference>
<feature type="domain" description="PID" evidence="13">
    <location>
        <begin position="440"/>
        <end position="593"/>
    </location>
</feature>
<feature type="compositionally biased region" description="Basic and acidic residues" evidence="12">
    <location>
        <begin position="198"/>
        <end position="233"/>
    </location>
</feature>
<accession>A0A8M1KC59</accession>
<dbReference type="GeneID" id="122129101"/>
<dbReference type="PANTHER" id="PTHR12345:SF9">
    <property type="entry name" value="AMYLOID-BETA A4 PRECURSOR PROTEIN-BINDING FAMILY A MEMBER 3"/>
    <property type="match status" value="1"/>
</dbReference>
<dbReference type="AlphaFoldDB" id="A0A8M1KC59"/>
<comment type="subcellular location">
    <subcellularLocation>
        <location evidence="1">Cytoplasm</location>
        <location evidence="1">Perinuclear region</location>
    </subcellularLocation>
</comment>
<evidence type="ECO:0000256" key="3">
    <source>
        <dbReference type="ARBA" id="ARBA00022490"/>
    </source>
</evidence>
<comment type="function">
    <text evidence="7">May modulate processing of the amyloid-beta precursor protein (APP) and hence formation of APP-beta. May enhance the activity of HIF1A in macrophages by inhibiting the activity of HIF1AN.</text>
</comment>
<dbReference type="InterPro" id="IPR051230">
    <property type="entry name" value="APP-Binding"/>
</dbReference>
<dbReference type="GO" id="GO:0005886">
    <property type="term" value="C:plasma membrane"/>
    <property type="evidence" value="ECO:0007669"/>
    <property type="project" value="TreeGrafter"/>
</dbReference>
<feature type="domain" description="PDZ" evidence="14">
    <location>
        <begin position="711"/>
        <end position="788"/>
    </location>
</feature>
<keyword evidence="5" id="KW-0677">Repeat</keyword>
<dbReference type="CDD" id="cd06720">
    <property type="entry name" value="PDZ1_APBA1_3-like"/>
    <property type="match status" value="1"/>
</dbReference>
<dbReference type="FunFam" id="2.30.42.10:FF:000007">
    <property type="entry name" value="Amyloid beta A4 protein-binding family A member"/>
    <property type="match status" value="1"/>
</dbReference>
<evidence type="ECO:0000256" key="10">
    <source>
        <dbReference type="ARBA" id="ARBA00078850"/>
    </source>
</evidence>
<evidence type="ECO:0000259" key="13">
    <source>
        <dbReference type="PROSITE" id="PS01179"/>
    </source>
</evidence>
<organism evidence="15 16">
    <name type="scientific">Clupea harengus</name>
    <name type="common">Atlantic herring</name>
    <dbReference type="NCBI Taxonomy" id="7950"/>
    <lineage>
        <taxon>Eukaryota</taxon>
        <taxon>Metazoa</taxon>
        <taxon>Chordata</taxon>
        <taxon>Craniata</taxon>
        <taxon>Vertebrata</taxon>
        <taxon>Euteleostomi</taxon>
        <taxon>Actinopterygii</taxon>
        <taxon>Neopterygii</taxon>
        <taxon>Teleostei</taxon>
        <taxon>Clupei</taxon>
        <taxon>Clupeiformes</taxon>
        <taxon>Clupeoidei</taxon>
        <taxon>Clupeidae</taxon>
        <taxon>Clupea</taxon>
    </lineage>
</organism>
<feature type="domain" description="PDZ" evidence="14">
    <location>
        <begin position="621"/>
        <end position="706"/>
    </location>
</feature>
<sequence length="802" mass="87770">MRSEQSSSQCSPRSPRGTVSSVKDRCIPAHRMAEQAVTELRNGEEDKHKELLQAEVQALMMSVPSLPKINEANIPSLDSPCPSHSEEIATRQNSGLGDVHHNSSSPTQENIRKTDLEEMDSFNLIEPPPLDWRSDSSSEAGCVGEADSEGFLQTDSIDMSEDPPSEDGSQLATSIPEAPLLPYQVDYRNNGVGQAFKPSEKEVSQDDVLKGQEEEHQQEEEKHQQEEENKEQEGTVNEQCGQHDVDHSQIHTLLSHLQLISPSPAYDSPSPEPAQTLLDRSDLRADLPYDTRPNLGTVGEPQAEGTAASGLLFTESHQRDLLGLLETPSSPEERPQLSLPCLSYGHLSTGVDAVVSVSYSQEDAERYWEQTRAHDEAGDEIHALDDSGDDASGLLWQRRGEPPAEEEGEDFAARCPDMDAEARPAYKDVPGPCDPEDLLDGVIFGAKYLGSTQLQSDKNPSTSARMAQAQEAVERIKAPEGESQPMTEVDLFISTQRIKVLNADTQEAMMDHSLQMISYIADIGNIVVLMARRKPVGRKDSDPQAANPSAPPKKCWMLCHVFTSDDAQVIAQAIGQAFAVAYQQFLQTNGMKPDEYDDFLSTQELYNGDLVHFSRSENIREVCIRKAIGEILGLAVVESGWGSILPTVVVANLLHGGPAERSGELSIGDRIMSVNGTSMVGLPIATCNNIIRDLKNQAQVKLSIVHCPPVTMAIIKRPDPKYQLGFSVEDGIICSLMRGGIAERGGIRVGHRIIEINGQSVVATPHEKIIHILTNAVGEIHLKTMPASTYRLLTGQEQPVFL</sequence>
<evidence type="ECO:0000256" key="1">
    <source>
        <dbReference type="ARBA" id="ARBA00004556"/>
    </source>
</evidence>
<evidence type="ECO:0000256" key="7">
    <source>
        <dbReference type="ARBA" id="ARBA00058713"/>
    </source>
</evidence>
<dbReference type="InterPro" id="IPR006020">
    <property type="entry name" value="PTB/PI_dom"/>
</dbReference>
<evidence type="ECO:0000313" key="16">
    <source>
        <dbReference type="RefSeq" id="XP_042560070.1"/>
    </source>
</evidence>
<dbReference type="OrthoDB" id="5987010at2759"/>
<evidence type="ECO:0000256" key="4">
    <source>
        <dbReference type="ARBA" id="ARBA00022553"/>
    </source>
</evidence>
<dbReference type="SMART" id="SM00228">
    <property type="entry name" value="PDZ"/>
    <property type="match status" value="2"/>
</dbReference>
<dbReference type="CDD" id="cd06793">
    <property type="entry name" value="PDZ2_APBA1_3-like"/>
    <property type="match status" value="1"/>
</dbReference>
<keyword evidence="6" id="KW-0007">Acetylation</keyword>
<dbReference type="GO" id="GO:0001540">
    <property type="term" value="F:amyloid-beta binding"/>
    <property type="evidence" value="ECO:0007669"/>
    <property type="project" value="TreeGrafter"/>
</dbReference>
<evidence type="ECO:0000256" key="11">
    <source>
        <dbReference type="ARBA" id="ARBA00083043"/>
    </source>
</evidence>
<feature type="region of interest" description="Disordered" evidence="12">
    <location>
        <begin position="94"/>
        <end position="239"/>
    </location>
</feature>
<dbReference type="Pfam" id="PF00595">
    <property type="entry name" value="PDZ"/>
    <property type="match status" value="2"/>
</dbReference>
<gene>
    <name evidence="16" type="primary">si:ch73-40i7.5</name>
</gene>
<evidence type="ECO:0000259" key="14">
    <source>
        <dbReference type="PROSITE" id="PS50106"/>
    </source>
</evidence>
<evidence type="ECO:0000256" key="9">
    <source>
        <dbReference type="ARBA" id="ARBA00077607"/>
    </source>
</evidence>
<dbReference type="GO" id="GO:0043197">
    <property type="term" value="C:dendritic spine"/>
    <property type="evidence" value="ECO:0007669"/>
    <property type="project" value="TreeGrafter"/>
</dbReference>
<keyword evidence="4" id="KW-0597">Phosphoprotein</keyword>
<dbReference type="KEGG" id="char:122129101"/>
<evidence type="ECO:0000256" key="5">
    <source>
        <dbReference type="ARBA" id="ARBA00022737"/>
    </source>
</evidence>
<dbReference type="PROSITE" id="PS50106">
    <property type="entry name" value="PDZ"/>
    <property type="match status" value="2"/>
</dbReference>
<dbReference type="FunFam" id="2.30.42.10:FF:000017">
    <property type="entry name" value="Amyloid beta A4 protein-binding family A member 1"/>
    <property type="match status" value="1"/>
</dbReference>
<reference evidence="16" key="1">
    <citation type="submission" date="2025-08" db="UniProtKB">
        <authorList>
            <consortium name="RefSeq"/>
        </authorList>
    </citation>
    <scope>IDENTIFICATION</scope>
</reference>
<dbReference type="Proteomes" id="UP000515152">
    <property type="component" value="Unplaced"/>
</dbReference>
<keyword evidence="3" id="KW-0963">Cytoplasm</keyword>